<dbReference type="RefSeq" id="WP_206706222.1">
    <property type="nucleotide sequence ID" value="NZ_CP096255.1"/>
</dbReference>
<reference evidence="1" key="1">
    <citation type="journal article" date="2017" name="Syst. Appl. Microbiol.">
        <title>Soybeans inoculated with root zone soils of Canadian native legumes harbour diverse and novel Bradyrhizobium spp. that possess agricultural potential.</title>
        <authorList>
            <person name="Bromfield E.S.P."/>
            <person name="Cloutier S."/>
            <person name="Tambong J.T."/>
            <person name="Tran Thi T.V."/>
        </authorList>
    </citation>
    <scope>NUCLEOTIDE SEQUENCE</scope>
    <source>
        <strain evidence="1">1S5</strain>
    </source>
</reference>
<evidence type="ECO:0000313" key="1">
    <source>
        <dbReference type="EMBL" id="UPT89573.1"/>
    </source>
</evidence>
<dbReference type="Proteomes" id="UP000551709">
    <property type="component" value="Chromosome"/>
</dbReference>
<reference evidence="1" key="2">
    <citation type="submission" date="2022-04" db="EMBL/GenBank/DDBJ databases">
        <authorList>
            <person name="Bromfield E.S.P."/>
            <person name="Cloutier S."/>
        </authorList>
    </citation>
    <scope>NUCLEOTIDE SEQUENCE</scope>
    <source>
        <strain evidence="1">1S5</strain>
    </source>
</reference>
<accession>A0A8T5VK59</accession>
<proteinExistence type="predicted"/>
<sequence length="282" mass="32189">MFAFVLMPFDAAFDDVYKLGIKETAEKLGIRAERVDEQIFHKENILERIYRQIDAADIIIADMTGRNPNVFYETGYAHAKGKLCLLLTSRADDIPFDLKHHRHLIYGDSIQNLRQALEKDLDWLKSEFANRKSILTVRLNRTSGLLTKTKWSAKGTVDVVFDLNNDTTVPSPEIEAIYFEAGRGWTFTQDGQECAVRQSETDKSVSSYFVRPPLRRLQAKSWAQIKITGERILENAYGANQEPVVLKESYKIAGRATVRIVTTEGTFDFPVDLDVKVDEFPF</sequence>
<gene>
    <name evidence="1" type="ORF">HAP41_0000011695</name>
</gene>
<organism evidence="1 2">
    <name type="scientific">Bradyrhizobium barranii subsp. apii</name>
    <dbReference type="NCBI Taxonomy" id="2819348"/>
    <lineage>
        <taxon>Bacteria</taxon>
        <taxon>Pseudomonadati</taxon>
        <taxon>Pseudomonadota</taxon>
        <taxon>Alphaproteobacteria</taxon>
        <taxon>Hyphomicrobiales</taxon>
        <taxon>Nitrobacteraceae</taxon>
        <taxon>Bradyrhizobium</taxon>
        <taxon>Bradyrhizobium barranii</taxon>
    </lineage>
</organism>
<evidence type="ECO:0000313" key="2">
    <source>
        <dbReference type="Proteomes" id="UP000551709"/>
    </source>
</evidence>
<dbReference type="AlphaFoldDB" id="A0A8T5VK59"/>
<protein>
    <submittedName>
        <fullName evidence="1">Uncharacterized protein</fullName>
    </submittedName>
</protein>
<dbReference type="EMBL" id="CP096255">
    <property type="protein sequence ID" value="UPT89573.1"/>
    <property type="molecule type" value="Genomic_DNA"/>
</dbReference>
<dbReference type="SUPFAM" id="SSF52309">
    <property type="entry name" value="N-(deoxy)ribosyltransferase-like"/>
    <property type="match status" value="1"/>
</dbReference>
<dbReference type="Gene3D" id="3.40.50.450">
    <property type="match status" value="1"/>
</dbReference>
<name>A0A8T5VK59_9BRAD</name>